<dbReference type="EMBL" id="PFBB01000034">
    <property type="protein sequence ID" value="PIR88306.1"/>
    <property type="molecule type" value="Genomic_DNA"/>
</dbReference>
<evidence type="ECO:0000313" key="3">
    <source>
        <dbReference type="Proteomes" id="UP000229615"/>
    </source>
</evidence>
<evidence type="ECO:0000256" key="1">
    <source>
        <dbReference type="SAM" id="Phobius"/>
    </source>
</evidence>
<protein>
    <submittedName>
        <fullName evidence="2">Uncharacterized protein</fullName>
    </submittedName>
</protein>
<evidence type="ECO:0000313" key="2">
    <source>
        <dbReference type="EMBL" id="PIR88306.1"/>
    </source>
</evidence>
<gene>
    <name evidence="2" type="ORF">COU09_02985</name>
</gene>
<reference evidence="3" key="1">
    <citation type="submission" date="2017-09" db="EMBL/GenBank/DDBJ databases">
        <title>Depth-based differentiation of microbial function through sediment-hosted aquifers and enrichment of novel symbionts in the deep terrestrial subsurface.</title>
        <authorList>
            <person name="Probst A.J."/>
            <person name="Ladd B."/>
            <person name="Jarett J.K."/>
            <person name="Geller-Mcgrath D.E."/>
            <person name="Sieber C.M.K."/>
            <person name="Emerson J.B."/>
            <person name="Anantharaman K."/>
            <person name="Thomas B.C."/>
            <person name="Malmstrom R."/>
            <person name="Stieglmeier M."/>
            <person name="Klingl A."/>
            <person name="Woyke T."/>
            <person name="Ryan C.M."/>
            <person name="Banfield J.F."/>
        </authorList>
    </citation>
    <scope>NUCLEOTIDE SEQUENCE [LARGE SCALE GENOMIC DNA]</scope>
</reference>
<organism evidence="2 3">
    <name type="scientific">Candidatus Harrisonbacteria bacterium CG10_big_fil_rev_8_21_14_0_10_44_23</name>
    <dbReference type="NCBI Taxonomy" id="1974585"/>
    <lineage>
        <taxon>Bacteria</taxon>
        <taxon>Candidatus Harrisoniibacteriota</taxon>
    </lineage>
</organism>
<keyword evidence="1" id="KW-0472">Membrane</keyword>
<dbReference type="Proteomes" id="UP000229615">
    <property type="component" value="Unassembled WGS sequence"/>
</dbReference>
<sequence>MRNKPPLEHSTKALLRYQQIERANSANVRMAISAGVAIAGLAVLIISAAFVAESNSDLSNEVGAFLLYLFAASVIAIIVTLTNLVSYLWWRCIYPTKKHMREFRRKEAEKAAEFFSWP</sequence>
<keyword evidence="1" id="KW-0812">Transmembrane</keyword>
<feature type="transmembrane region" description="Helical" evidence="1">
    <location>
        <begin position="30"/>
        <end position="52"/>
    </location>
</feature>
<comment type="caution">
    <text evidence="2">The sequence shown here is derived from an EMBL/GenBank/DDBJ whole genome shotgun (WGS) entry which is preliminary data.</text>
</comment>
<dbReference type="AlphaFoldDB" id="A0A2H0URK6"/>
<accession>A0A2H0URK6</accession>
<name>A0A2H0URK6_9BACT</name>
<feature type="transmembrane region" description="Helical" evidence="1">
    <location>
        <begin position="64"/>
        <end position="90"/>
    </location>
</feature>
<keyword evidence="1" id="KW-1133">Transmembrane helix</keyword>
<proteinExistence type="predicted"/>